<dbReference type="GO" id="GO:0016301">
    <property type="term" value="F:kinase activity"/>
    <property type="evidence" value="ECO:0007669"/>
    <property type="project" value="UniProtKB-KW"/>
</dbReference>
<sequence>MSLLRVCYQTIEFGDVDIHLRTLRDKQQYLDVDDIAKKLGISSAIWSLFGVVWQSSEVLAHLLFDYKIAGKRILEVGCGIGLTSLMLNHRLANITATDYHPEAEQFLLENTLLNKAKTIPFVRTGWGDKKSGLGKFDLIVGSDLLYEGDHVDLLSGFINLHAKPHCEVIIVDPGRSYHARFSKKMITLGYSHSQGKPENTEYLTEPFRGQILRYKR</sequence>
<dbReference type="Proteomes" id="UP000191980">
    <property type="component" value="Unassembled WGS sequence"/>
</dbReference>
<evidence type="ECO:0000313" key="1">
    <source>
        <dbReference type="EMBL" id="OQK18198.1"/>
    </source>
</evidence>
<reference evidence="1 2" key="1">
    <citation type="submission" date="2015-12" db="EMBL/GenBank/DDBJ databases">
        <authorList>
            <person name="Shamseldin A."/>
            <person name="Moawad H."/>
            <person name="Abd El-Rahim W.M."/>
            <person name="Sadowsky M.J."/>
        </authorList>
    </citation>
    <scope>NUCLEOTIDE SEQUENCE [LARGE SCALE GENOMIC DNA]</scope>
    <source>
        <strain evidence="1 2">WF1</strain>
    </source>
</reference>
<accession>A0A1V8M9K8</accession>
<gene>
    <name evidence="1" type="ORF">AU255_10280</name>
</gene>
<dbReference type="Pfam" id="PF10294">
    <property type="entry name" value="Methyltransf_16"/>
    <property type="match status" value="1"/>
</dbReference>
<dbReference type="SUPFAM" id="SSF53335">
    <property type="entry name" value="S-adenosyl-L-methionine-dependent methyltransferases"/>
    <property type="match status" value="1"/>
</dbReference>
<keyword evidence="1" id="KW-0808">Transferase</keyword>
<dbReference type="STRING" id="1420851.AU255_10280"/>
<dbReference type="InterPro" id="IPR029063">
    <property type="entry name" value="SAM-dependent_MTases_sf"/>
</dbReference>
<dbReference type="RefSeq" id="WP_080522803.1">
    <property type="nucleotide sequence ID" value="NZ_LPUF01000001.1"/>
</dbReference>
<name>A0A1V8M9K8_9GAMM</name>
<proteinExistence type="predicted"/>
<keyword evidence="2" id="KW-1185">Reference proteome</keyword>
<dbReference type="CDD" id="cd02440">
    <property type="entry name" value="AdoMet_MTases"/>
    <property type="match status" value="1"/>
</dbReference>
<dbReference type="AlphaFoldDB" id="A0A1V8M9K8"/>
<dbReference type="EMBL" id="LPUF01000001">
    <property type="protein sequence ID" value="OQK18198.1"/>
    <property type="molecule type" value="Genomic_DNA"/>
</dbReference>
<dbReference type="Gene3D" id="3.40.50.150">
    <property type="entry name" value="Vaccinia Virus protein VP39"/>
    <property type="match status" value="1"/>
</dbReference>
<dbReference type="InterPro" id="IPR019410">
    <property type="entry name" value="Methyltransf_16"/>
</dbReference>
<keyword evidence="1" id="KW-0418">Kinase</keyword>
<dbReference type="OrthoDB" id="264333at2"/>
<comment type="caution">
    <text evidence="1">The sequence shown here is derived from an EMBL/GenBank/DDBJ whole genome shotgun (WGS) entry which is preliminary data.</text>
</comment>
<organism evidence="1 2">
    <name type="scientific">Methyloprofundus sedimenti</name>
    <dbReference type="NCBI Taxonomy" id="1420851"/>
    <lineage>
        <taxon>Bacteria</taxon>
        <taxon>Pseudomonadati</taxon>
        <taxon>Pseudomonadota</taxon>
        <taxon>Gammaproteobacteria</taxon>
        <taxon>Methylococcales</taxon>
        <taxon>Methylococcaceae</taxon>
        <taxon>Methyloprofundus</taxon>
    </lineage>
</organism>
<evidence type="ECO:0000313" key="2">
    <source>
        <dbReference type="Proteomes" id="UP000191980"/>
    </source>
</evidence>
<dbReference type="PANTHER" id="PTHR14614">
    <property type="entry name" value="HEPATOCELLULAR CARCINOMA-ASSOCIATED ANTIGEN"/>
    <property type="match status" value="1"/>
</dbReference>
<protein>
    <submittedName>
        <fullName evidence="1">Histidine kinase</fullName>
    </submittedName>
</protein>